<dbReference type="STRING" id="104452.A0A0L7KBX4"/>
<dbReference type="SUPFAM" id="SSF58104">
    <property type="entry name" value="Methyl-accepting chemotaxis protein (MCP) signaling domain"/>
    <property type="match status" value="1"/>
</dbReference>
<keyword evidence="2" id="KW-1185">Reference proteome</keyword>
<gene>
    <name evidence="1" type="ORF">OBRU01_25160</name>
</gene>
<dbReference type="EMBL" id="JTDY01010139">
    <property type="protein sequence ID" value="KOB60863.1"/>
    <property type="molecule type" value="Genomic_DNA"/>
</dbReference>
<protein>
    <submittedName>
        <fullName evidence="1">Dysbindin-like protein</fullName>
    </submittedName>
</protein>
<reference evidence="1 2" key="1">
    <citation type="journal article" date="2015" name="Genome Biol. Evol.">
        <title>The genome of winter moth (Operophtera brumata) provides a genomic perspective on sexual dimorphism and phenology.</title>
        <authorList>
            <person name="Derks M.F."/>
            <person name="Smit S."/>
            <person name="Salis L."/>
            <person name="Schijlen E."/>
            <person name="Bossers A."/>
            <person name="Mateman C."/>
            <person name="Pijl A.S."/>
            <person name="de Ridder D."/>
            <person name="Groenen M.A."/>
            <person name="Visser M.E."/>
            <person name="Megens H.J."/>
        </authorList>
    </citation>
    <scope>NUCLEOTIDE SEQUENCE [LARGE SCALE GENOMIC DNA]</scope>
    <source>
        <strain evidence="1">WM2013NL</strain>
        <tissue evidence="1">Head and thorax</tissue>
    </source>
</reference>
<dbReference type="Proteomes" id="UP000037510">
    <property type="component" value="Unassembled WGS sequence"/>
</dbReference>
<organism evidence="1 2">
    <name type="scientific">Operophtera brumata</name>
    <name type="common">Winter moth</name>
    <name type="synonym">Phalaena brumata</name>
    <dbReference type="NCBI Taxonomy" id="104452"/>
    <lineage>
        <taxon>Eukaryota</taxon>
        <taxon>Metazoa</taxon>
        <taxon>Ecdysozoa</taxon>
        <taxon>Arthropoda</taxon>
        <taxon>Hexapoda</taxon>
        <taxon>Insecta</taxon>
        <taxon>Pterygota</taxon>
        <taxon>Neoptera</taxon>
        <taxon>Endopterygota</taxon>
        <taxon>Lepidoptera</taxon>
        <taxon>Glossata</taxon>
        <taxon>Ditrysia</taxon>
        <taxon>Geometroidea</taxon>
        <taxon>Geometridae</taxon>
        <taxon>Larentiinae</taxon>
        <taxon>Operophtera</taxon>
    </lineage>
</organism>
<accession>A0A0L7KBX4</accession>
<name>A0A0L7KBX4_OPEBR</name>
<evidence type="ECO:0000313" key="2">
    <source>
        <dbReference type="Proteomes" id="UP000037510"/>
    </source>
</evidence>
<proteinExistence type="predicted"/>
<sequence length="152" mass="17019">MLGNLKEFISVVQDGISSNNNLRQTLQEVQRVTNIFNKDTKLPPEAIPRSDSQVNYGAGGELLAKYQEDWVAIHDNAESNARAAEEVDKLITEIHNNMERRLKSANELAENLAYIPTLTATIAEVIGSLKSVQSLIKTVEEELVHYEDVVER</sequence>
<evidence type="ECO:0000313" key="1">
    <source>
        <dbReference type="EMBL" id="KOB60863.1"/>
    </source>
</evidence>
<dbReference type="AlphaFoldDB" id="A0A0L7KBX4"/>
<comment type="caution">
    <text evidence="1">The sequence shown here is derived from an EMBL/GenBank/DDBJ whole genome shotgun (WGS) entry which is preliminary data.</text>
</comment>
<feature type="non-terminal residue" evidence="1">
    <location>
        <position position="152"/>
    </location>
</feature>